<protein>
    <submittedName>
        <fullName evidence="3">V-type ATPase subunit</fullName>
    </submittedName>
</protein>
<evidence type="ECO:0000313" key="3">
    <source>
        <dbReference type="EMBL" id="HIU50709.1"/>
    </source>
</evidence>
<accession>A0A9D1LZ80</accession>
<dbReference type="AlphaFoldDB" id="A0A9D1LZ80"/>
<reference evidence="3" key="2">
    <citation type="journal article" date="2021" name="PeerJ">
        <title>Extensive microbial diversity within the chicken gut microbiome revealed by metagenomics and culture.</title>
        <authorList>
            <person name="Gilroy R."/>
            <person name="Ravi A."/>
            <person name="Getino M."/>
            <person name="Pursley I."/>
            <person name="Horton D.L."/>
            <person name="Alikhan N.F."/>
            <person name="Baker D."/>
            <person name="Gharbi K."/>
            <person name="Hall N."/>
            <person name="Watson M."/>
            <person name="Adriaenssens E.M."/>
            <person name="Foster-Nyarko E."/>
            <person name="Jarju S."/>
            <person name="Secka A."/>
            <person name="Antonio M."/>
            <person name="Oren A."/>
            <person name="Chaudhuri R.R."/>
            <person name="La Ragione R."/>
            <person name="Hildebrand F."/>
            <person name="Pallen M.J."/>
        </authorList>
    </citation>
    <scope>NUCLEOTIDE SEQUENCE</scope>
    <source>
        <strain evidence="3">ChiGjej1B1-1684</strain>
    </source>
</reference>
<dbReference type="PANTHER" id="PTHR38682:SF1">
    <property type="entry name" value="V-TYPE ATP SYNTHASE SUBUNIT C"/>
    <property type="match status" value="1"/>
</dbReference>
<dbReference type="InterPro" id="IPR036079">
    <property type="entry name" value="ATPase_csu/dsu_sf"/>
</dbReference>
<gene>
    <name evidence="3" type="ORF">IAD22_06830</name>
</gene>
<evidence type="ECO:0000313" key="4">
    <source>
        <dbReference type="Proteomes" id="UP000824118"/>
    </source>
</evidence>
<dbReference type="Pfam" id="PF01992">
    <property type="entry name" value="vATP-synt_AC39"/>
    <property type="match status" value="1"/>
</dbReference>
<dbReference type="Gene3D" id="1.10.132.50">
    <property type="entry name" value="ATP synthase (C/AC39) subunit, domain 3"/>
    <property type="match status" value="3"/>
</dbReference>
<dbReference type="InterPro" id="IPR050873">
    <property type="entry name" value="V-ATPase_V0D/AC39_subunit"/>
</dbReference>
<proteinExistence type="predicted"/>
<name>A0A9D1LZ80_9FIRM</name>
<keyword evidence="2" id="KW-0406">Ion transport</keyword>
<dbReference type="InterPro" id="IPR002843">
    <property type="entry name" value="ATPase_V0-cplx_csu/dsu"/>
</dbReference>
<dbReference type="GO" id="GO:0046961">
    <property type="term" value="F:proton-transporting ATPase activity, rotational mechanism"/>
    <property type="evidence" value="ECO:0007669"/>
    <property type="project" value="InterPro"/>
</dbReference>
<keyword evidence="1" id="KW-0813">Transport</keyword>
<dbReference type="InterPro" id="IPR044911">
    <property type="entry name" value="V-type_ATPase_csu/dsu_dom_3"/>
</dbReference>
<dbReference type="Proteomes" id="UP000824118">
    <property type="component" value="Unassembled WGS sequence"/>
</dbReference>
<reference evidence="3" key="1">
    <citation type="submission" date="2020-10" db="EMBL/GenBank/DDBJ databases">
        <authorList>
            <person name="Gilroy R."/>
        </authorList>
    </citation>
    <scope>NUCLEOTIDE SEQUENCE</scope>
    <source>
        <strain evidence="3">ChiGjej1B1-1684</strain>
    </source>
</reference>
<organism evidence="3 4">
    <name type="scientific">Candidatus Limousia pullorum</name>
    <dbReference type="NCBI Taxonomy" id="2840860"/>
    <lineage>
        <taxon>Bacteria</taxon>
        <taxon>Bacillati</taxon>
        <taxon>Bacillota</taxon>
        <taxon>Clostridia</taxon>
        <taxon>Eubacteriales</taxon>
        <taxon>Oscillospiraceae</taxon>
        <taxon>Oscillospiraceae incertae sedis</taxon>
        <taxon>Candidatus Limousia</taxon>
    </lineage>
</organism>
<dbReference type="SUPFAM" id="SSF103486">
    <property type="entry name" value="V-type ATP synthase subunit C"/>
    <property type="match status" value="1"/>
</dbReference>
<sequence length="344" mass="40107">MTIIDSSGAIPAKARAKYGRRLTSEDYNNLIHCKTVAEVANYLKSNTYYNDVLSQLNEHNIHRGQVELLLKQKLFYDFDELCRYESRSGNGFSKFIVMRYEINQLIQYLILLNTGKSREYIFSLPSYFDNYTDIKLSQLAACKDYSAFLETISHTPYYGVLKEFAPKDGKTLNLAAIENSLYRYMYDQLYTAIGKHNPKSERNEIKKLFDMIIDFSNIGKIYRLKKSYKMKGSAIESYLLPYGTVTKEQREDLCSCDMSEFFNLLGDMHQFRNIMKNNNHDMSRIPMEARYKLCRNKIYFSQNPGVVMIAYMYIVGIEVSNIITIVESVRYSVAPEVIEEMIIH</sequence>
<comment type="caution">
    <text evidence="3">The sequence shown here is derived from an EMBL/GenBank/DDBJ whole genome shotgun (WGS) entry which is preliminary data.</text>
</comment>
<evidence type="ECO:0000256" key="1">
    <source>
        <dbReference type="ARBA" id="ARBA00022448"/>
    </source>
</evidence>
<dbReference type="EMBL" id="DVNG01000104">
    <property type="protein sequence ID" value="HIU50709.1"/>
    <property type="molecule type" value="Genomic_DNA"/>
</dbReference>
<evidence type="ECO:0000256" key="2">
    <source>
        <dbReference type="ARBA" id="ARBA00023065"/>
    </source>
</evidence>
<dbReference type="PANTHER" id="PTHR38682">
    <property type="entry name" value="V-TYPE ATP SYNTHASE SUBUNIT C"/>
    <property type="match status" value="1"/>
</dbReference>